<evidence type="ECO:0000259" key="8">
    <source>
        <dbReference type="Pfam" id="PF12805"/>
    </source>
</evidence>
<feature type="transmembrane region" description="Helical" evidence="7">
    <location>
        <begin position="399"/>
        <end position="416"/>
    </location>
</feature>
<feature type="transmembrane region" description="Helical" evidence="7">
    <location>
        <begin position="446"/>
        <end position="463"/>
    </location>
</feature>
<dbReference type="EMBL" id="JBHSCZ010000001">
    <property type="protein sequence ID" value="MFC4261513.1"/>
    <property type="molecule type" value="Genomic_DNA"/>
</dbReference>
<evidence type="ECO:0000313" key="10">
    <source>
        <dbReference type="EMBL" id="MFC4261513.1"/>
    </source>
</evidence>
<dbReference type="RefSeq" id="WP_379705997.1">
    <property type="nucleotide sequence ID" value="NZ_JBHSCZ010000001.1"/>
</dbReference>
<feature type="transmembrane region" description="Helical" evidence="7">
    <location>
        <begin position="469"/>
        <end position="485"/>
    </location>
</feature>
<comment type="caution">
    <text evidence="10">The sequence shown here is derived from an EMBL/GenBank/DDBJ whole genome shotgun (WGS) entry which is preliminary data.</text>
</comment>
<dbReference type="PANTHER" id="PTHR30509">
    <property type="entry name" value="P-HYDROXYBENZOIC ACID EFFLUX PUMP SUBUNIT-RELATED"/>
    <property type="match status" value="1"/>
</dbReference>
<feature type="domain" description="Integral membrane protein YccS N-terminal" evidence="8">
    <location>
        <begin position="76"/>
        <end position="344"/>
    </location>
</feature>
<feature type="transmembrane region" description="Helical" evidence="7">
    <location>
        <begin position="520"/>
        <end position="541"/>
    </location>
</feature>
<evidence type="ECO:0000256" key="6">
    <source>
        <dbReference type="ARBA" id="ARBA00043993"/>
    </source>
</evidence>
<proteinExistence type="inferred from homology"/>
<feature type="transmembrane region" description="Helical" evidence="7">
    <location>
        <begin position="38"/>
        <end position="55"/>
    </location>
</feature>
<keyword evidence="4 7" id="KW-1133">Transmembrane helix</keyword>
<feature type="domain" description="Integral membrane bound transporter" evidence="9">
    <location>
        <begin position="409"/>
        <end position="532"/>
    </location>
</feature>
<keyword evidence="5 7" id="KW-0472">Membrane</keyword>
<dbReference type="Pfam" id="PF12805">
    <property type="entry name" value="FUSC-like"/>
    <property type="match status" value="1"/>
</dbReference>
<reference evidence="11" key="1">
    <citation type="journal article" date="2019" name="Int. J. Syst. Evol. Microbiol.">
        <title>The Global Catalogue of Microorganisms (GCM) 10K type strain sequencing project: providing services to taxonomists for standard genome sequencing and annotation.</title>
        <authorList>
            <consortium name="The Broad Institute Genomics Platform"/>
            <consortium name="The Broad Institute Genome Sequencing Center for Infectious Disease"/>
            <person name="Wu L."/>
            <person name="Ma J."/>
        </authorList>
    </citation>
    <scope>NUCLEOTIDE SEQUENCE [LARGE SCALE GENOMIC DNA]</scope>
    <source>
        <strain evidence="11">CECT 8289</strain>
    </source>
</reference>
<dbReference type="Proteomes" id="UP001595907">
    <property type="component" value="Unassembled WGS sequence"/>
</dbReference>
<evidence type="ECO:0000256" key="4">
    <source>
        <dbReference type="ARBA" id="ARBA00022989"/>
    </source>
</evidence>
<evidence type="ECO:0000259" key="9">
    <source>
        <dbReference type="Pfam" id="PF13515"/>
    </source>
</evidence>
<comment type="subcellular location">
    <subcellularLocation>
        <location evidence="1">Cell membrane</location>
        <topology evidence="1">Multi-pass membrane protein</topology>
    </subcellularLocation>
</comment>
<accession>A0ABV8QNY2</accession>
<evidence type="ECO:0000256" key="7">
    <source>
        <dbReference type="SAM" id="Phobius"/>
    </source>
</evidence>
<feature type="transmembrane region" description="Helical" evidence="7">
    <location>
        <begin position="67"/>
        <end position="86"/>
    </location>
</feature>
<evidence type="ECO:0000313" key="11">
    <source>
        <dbReference type="Proteomes" id="UP001595907"/>
    </source>
</evidence>
<comment type="similarity">
    <text evidence="6">Belongs to the YccS/YhfK family.</text>
</comment>
<keyword evidence="2" id="KW-1003">Cell membrane</keyword>
<keyword evidence="11" id="KW-1185">Reference proteome</keyword>
<name>A0ABV8QNY2_9BACT</name>
<gene>
    <name evidence="10" type="ORF">ACFOWM_01365</name>
</gene>
<sequence>MISLKAYTNFINGRYFSEGIRMTVGIALPAFLLGYFDQLPIGIIISTGALCISVTDSVGPVRHRLNGMLYCNAVVVATAIITYWALQHQITTGILISVFGFIFSMLAIYNARVSSIGLSALLIMVLCMQNPLKGAAIYEHAMYLLVGGVWYLVFSLLLHTLKPYKIIQQLSGEFITGVAAYLKTRASFYNDHPDYEATYKSLLQQQVAIQTQQATLNEILFKTRAITQNSTKAGRSLLKIYIDVADLFESIMSTYQQYEVLHQRFDETGILDAYREQLIYLADELHEIGLAIGAGNASVQTDQNTQNLILIKEKFEALRQNFMTANNLNDFIGLGRIFNNIKGLTEKISSLHYYTRYEKSQRNEPAIGLDLQKFNEAQNIDPTLFLNNLNLKSNIFRHSLRVAFSLLLGYIISLFFNIGHSYWILLTIIVILKPAYSLTKTRNKDRLIGTIVGLVLGVAILFLIKNNMALMAIMIVLMAGCYMFLRTNYFLSVLLMTPYLVIFFHLIYPANITVLLTDRLIDTTIGSAIVFISSLFFVPVWEHTTIKHYMELSLQKNIDYFTLLASQFVAENEVPKETLKKARQYALTALANVSDAFNRMLSEPKRYQKNTEYIYRFVVLNHILTSHFSALAFYISEQKNSFKSDAFLPVIDKTNNQLQQAISLLHEIPYHPLPPDNSVVSFLKQEMNDIIEKRKVEIATGQLETATKKQFIDTKSIVDQFTYIYNISSDILKNVISYTEESSTLPPVNTH</sequence>
<evidence type="ECO:0000256" key="1">
    <source>
        <dbReference type="ARBA" id="ARBA00004651"/>
    </source>
</evidence>
<dbReference type="PANTHER" id="PTHR30509:SF8">
    <property type="entry name" value="INNER MEMBRANE PROTEIN YCCS"/>
    <property type="match status" value="1"/>
</dbReference>
<keyword evidence="3 7" id="KW-0812">Transmembrane</keyword>
<dbReference type="Pfam" id="PF13515">
    <property type="entry name" value="FUSC_2"/>
    <property type="match status" value="1"/>
</dbReference>
<dbReference type="InterPro" id="IPR032692">
    <property type="entry name" value="YccS_N"/>
</dbReference>
<evidence type="ECO:0000256" key="2">
    <source>
        <dbReference type="ARBA" id="ARBA00022475"/>
    </source>
</evidence>
<feature type="transmembrane region" description="Helical" evidence="7">
    <location>
        <begin position="142"/>
        <end position="161"/>
    </location>
</feature>
<protein>
    <submittedName>
        <fullName evidence="10">FUSC family membrane protein</fullName>
    </submittedName>
</protein>
<evidence type="ECO:0000256" key="5">
    <source>
        <dbReference type="ARBA" id="ARBA00023136"/>
    </source>
</evidence>
<organism evidence="10 11">
    <name type="scientific">Ferruginibacter yonginensis</name>
    <dbReference type="NCBI Taxonomy" id="1310416"/>
    <lineage>
        <taxon>Bacteria</taxon>
        <taxon>Pseudomonadati</taxon>
        <taxon>Bacteroidota</taxon>
        <taxon>Chitinophagia</taxon>
        <taxon>Chitinophagales</taxon>
        <taxon>Chitinophagaceae</taxon>
        <taxon>Ferruginibacter</taxon>
    </lineage>
</organism>
<evidence type="ECO:0000256" key="3">
    <source>
        <dbReference type="ARBA" id="ARBA00022692"/>
    </source>
</evidence>
<feature type="transmembrane region" description="Helical" evidence="7">
    <location>
        <begin position="613"/>
        <end position="635"/>
    </location>
</feature>
<dbReference type="InterPro" id="IPR049453">
    <property type="entry name" value="Memb_transporter_dom"/>
</dbReference>
<feature type="transmembrane region" description="Helical" evidence="7">
    <location>
        <begin position="490"/>
        <end position="508"/>
    </location>
</feature>